<feature type="domain" description="HTH araC/xylS-type" evidence="4">
    <location>
        <begin position="160"/>
        <end position="257"/>
    </location>
</feature>
<sequence length="263" mass="29803">MPEIECPYGLILYFGSDHLSFLTNKVQADNHSHNYIQLTIGLQQDVVITVEEQAYRASGFILQSNVVHELHGLGQWQWYMLVNPESTFGEHLKRTYLQNSKMHVLSSIQIEALQHLAIAQLFSIKDPDDYGSTWSTCKHILGFPDNSLSNLQSVLDERLHSIMQAIETIPAHQLTVKTLSKKLFLSESRLSHLFKNRAGISLASYLVHHKLETAFHAIFNGKPMTEAAMDAGFNSSSHFSRTVRDKLGMTARAIVQHSRYLKV</sequence>
<dbReference type="Gene3D" id="1.10.10.60">
    <property type="entry name" value="Homeodomain-like"/>
    <property type="match status" value="1"/>
</dbReference>
<comment type="caution">
    <text evidence="5">The sequence shown here is derived from an EMBL/GenBank/DDBJ whole genome shotgun (WGS) entry which is preliminary data.</text>
</comment>
<protein>
    <submittedName>
        <fullName evidence="5">Helix-turn-helix transcriptional regulator</fullName>
    </submittedName>
</protein>
<gene>
    <name evidence="5" type="ORF">HMI46_20830</name>
</gene>
<dbReference type="RefSeq" id="WP_171418573.1">
    <property type="nucleotide sequence ID" value="NZ_JABFOR010000034.1"/>
</dbReference>
<dbReference type="Pfam" id="PF12833">
    <property type="entry name" value="HTH_18"/>
    <property type="match status" value="1"/>
</dbReference>
<dbReference type="InterPro" id="IPR018060">
    <property type="entry name" value="HTH_AraC"/>
</dbReference>
<dbReference type="SMART" id="SM00342">
    <property type="entry name" value="HTH_ARAC"/>
    <property type="match status" value="1"/>
</dbReference>
<dbReference type="AlphaFoldDB" id="A0AAP7A4V8"/>
<dbReference type="EMBL" id="JABFOR010000034">
    <property type="protein sequence ID" value="NOJ72988.1"/>
    <property type="molecule type" value="Genomic_DNA"/>
</dbReference>
<evidence type="ECO:0000313" key="5">
    <source>
        <dbReference type="EMBL" id="NOJ72988.1"/>
    </source>
</evidence>
<evidence type="ECO:0000259" key="4">
    <source>
        <dbReference type="PROSITE" id="PS01124"/>
    </source>
</evidence>
<dbReference type="PROSITE" id="PS01124">
    <property type="entry name" value="HTH_ARAC_FAMILY_2"/>
    <property type="match status" value="1"/>
</dbReference>
<dbReference type="GO" id="GO:0043565">
    <property type="term" value="F:sequence-specific DNA binding"/>
    <property type="evidence" value="ECO:0007669"/>
    <property type="project" value="InterPro"/>
</dbReference>
<accession>A0AAP7A4V8</accession>
<dbReference type="GO" id="GO:0003700">
    <property type="term" value="F:DNA-binding transcription factor activity"/>
    <property type="evidence" value="ECO:0007669"/>
    <property type="project" value="InterPro"/>
</dbReference>
<evidence type="ECO:0000256" key="3">
    <source>
        <dbReference type="ARBA" id="ARBA00023163"/>
    </source>
</evidence>
<reference evidence="5 6" key="1">
    <citation type="submission" date="2020-05" db="EMBL/GenBank/DDBJ databases">
        <title>Whole genome sequencing and identification of novel metabolites from Paenibacillus alvei strain JR949.</title>
        <authorList>
            <person name="Rajendhran J."/>
            <person name="Sree Pranav P."/>
            <person name="Mahalakshmi B."/>
            <person name="Karthikeyan R."/>
        </authorList>
    </citation>
    <scope>NUCLEOTIDE SEQUENCE [LARGE SCALE GENOMIC DNA]</scope>
    <source>
        <strain evidence="5 6">JR949</strain>
    </source>
</reference>
<dbReference type="SUPFAM" id="SSF46689">
    <property type="entry name" value="Homeodomain-like"/>
    <property type="match status" value="1"/>
</dbReference>
<keyword evidence="2" id="KW-0238">DNA-binding</keyword>
<dbReference type="Proteomes" id="UP000552038">
    <property type="component" value="Unassembled WGS sequence"/>
</dbReference>
<dbReference type="PANTHER" id="PTHR43280">
    <property type="entry name" value="ARAC-FAMILY TRANSCRIPTIONAL REGULATOR"/>
    <property type="match status" value="1"/>
</dbReference>
<dbReference type="InterPro" id="IPR009057">
    <property type="entry name" value="Homeodomain-like_sf"/>
</dbReference>
<dbReference type="PANTHER" id="PTHR43280:SF2">
    <property type="entry name" value="HTH-TYPE TRANSCRIPTIONAL REGULATOR EXSA"/>
    <property type="match status" value="1"/>
</dbReference>
<proteinExistence type="predicted"/>
<evidence type="ECO:0000256" key="2">
    <source>
        <dbReference type="ARBA" id="ARBA00023125"/>
    </source>
</evidence>
<name>A0AAP7A4V8_PAEAL</name>
<keyword evidence="1" id="KW-0805">Transcription regulation</keyword>
<keyword evidence="3" id="KW-0804">Transcription</keyword>
<organism evidence="5 6">
    <name type="scientific">Paenibacillus alvei</name>
    <name type="common">Bacillus alvei</name>
    <dbReference type="NCBI Taxonomy" id="44250"/>
    <lineage>
        <taxon>Bacteria</taxon>
        <taxon>Bacillati</taxon>
        <taxon>Bacillota</taxon>
        <taxon>Bacilli</taxon>
        <taxon>Bacillales</taxon>
        <taxon>Paenibacillaceae</taxon>
        <taxon>Paenibacillus</taxon>
    </lineage>
</organism>
<evidence type="ECO:0000313" key="6">
    <source>
        <dbReference type="Proteomes" id="UP000552038"/>
    </source>
</evidence>
<evidence type="ECO:0000256" key="1">
    <source>
        <dbReference type="ARBA" id="ARBA00023015"/>
    </source>
</evidence>